<evidence type="ECO:0000259" key="10">
    <source>
        <dbReference type="Pfam" id="PF01521"/>
    </source>
</evidence>
<comment type="similarity">
    <text evidence="2">Belongs to the HesB/IscA family.</text>
</comment>
<dbReference type="NCBIfam" id="TIGR00049">
    <property type="entry name" value="iron-sulfur cluster assembly accessory protein"/>
    <property type="match status" value="1"/>
</dbReference>
<dbReference type="InterPro" id="IPR016092">
    <property type="entry name" value="ATAP"/>
</dbReference>
<dbReference type="PANTHER" id="PTHR43011:SF1">
    <property type="entry name" value="IRON-SULFUR CLUSTER ASSEMBLY 2 HOMOLOG, MITOCHONDRIAL"/>
    <property type="match status" value="1"/>
</dbReference>
<evidence type="ECO:0000256" key="4">
    <source>
        <dbReference type="ARBA" id="ARBA00023004"/>
    </source>
</evidence>
<name>A0A8S1DLT5_9INSE</name>
<gene>
    <name evidence="11" type="ORF">CLODIP_2_CD01086</name>
</gene>
<keyword evidence="3" id="KW-0479">Metal-binding</keyword>
<dbReference type="GO" id="GO:0016226">
    <property type="term" value="P:iron-sulfur cluster assembly"/>
    <property type="evidence" value="ECO:0007669"/>
    <property type="project" value="InterPro"/>
</dbReference>
<feature type="domain" description="Core" evidence="10">
    <location>
        <begin position="77"/>
        <end position="149"/>
    </location>
</feature>
<evidence type="ECO:0000256" key="3">
    <source>
        <dbReference type="ARBA" id="ARBA00022723"/>
    </source>
</evidence>
<dbReference type="GO" id="GO:0051537">
    <property type="term" value="F:2 iron, 2 sulfur cluster binding"/>
    <property type="evidence" value="ECO:0007669"/>
    <property type="project" value="TreeGrafter"/>
</dbReference>
<dbReference type="InterPro" id="IPR000361">
    <property type="entry name" value="ATAP_core_dom"/>
</dbReference>
<evidence type="ECO:0000256" key="1">
    <source>
        <dbReference type="ARBA" id="ARBA00004173"/>
    </source>
</evidence>
<keyword evidence="4" id="KW-0408">Iron</keyword>
<dbReference type="SUPFAM" id="SSF89360">
    <property type="entry name" value="HesB-like domain"/>
    <property type="match status" value="1"/>
</dbReference>
<dbReference type="FunFam" id="2.60.300.12:FF:000006">
    <property type="entry name" value="Iron-sulfur cluster assembly 2 mitochondrial"/>
    <property type="match status" value="1"/>
</dbReference>
<dbReference type="AlphaFoldDB" id="A0A8S1DLT5"/>
<evidence type="ECO:0000256" key="6">
    <source>
        <dbReference type="ARBA" id="ARBA00057540"/>
    </source>
</evidence>
<evidence type="ECO:0000313" key="11">
    <source>
        <dbReference type="EMBL" id="CAB3384717.1"/>
    </source>
</evidence>
<proteinExistence type="inferred from homology"/>
<comment type="subunit">
    <text evidence="9">Heterotetramer; forms a dimer of dimers with IBA57. Interacts with [2Fe-2S]-ISCA2 forming the heterodimer [2Fe- 2S]-ISCA2-IBA57 complex; [2Fe-2S] cluster binding is absolutely required to promote the complex formation.</text>
</comment>
<accession>A0A8S1DLT5</accession>
<protein>
    <recommendedName>
        <fullName evidence="7">Iron-sulfur cluster assembly 2 homolog, mitochondrial</fullName>
    </recommendedName>
    <alternativeName>
        <fullName evidence="8">HESB-like domain-containing protein 1</fullName>
    </alternativeName>
</protein>
<dbReference type="GO" id="GO:0051539">
    <property type="term" value="F:4 iron, 4 sulfur cluster binding"/>
    <property type="evidence" value="ECO:0007669"/>
    <property type="project" value="TreeGrafter"/>
</dbReference>
<dbReference type="PANTHER" id="PTHR43011">
    <property type="entry name" value="IRON-SULFUR CLUSTER ASSEMBLY 2 HOMOLOG, MITOCHONDRIAL"/>
    <property type="match status" value="1"/>
</dbReference>
<comment type="function">
    <text evidence="6">Involved in the maturation of mitochondrial 4Fe-4S proteins functioning late in the iron-sulfur cluster assembly pathway. May be involved in the binding of an intermediate of Fe/S cluster assembly.</text>
</comment>
<dbReference type="GO" id="GO:0005506">
    <property type="term" value="F:iron ion binding"/>
    <property type="evidence" value="ECO:0007669"/>
    <property type="project" value="TreeGrafter"/>
</dbReference>
<dbReference type="Gene3D" id="2.60.300.12">
    <property type="entry name" value="HesB-like domain"/>
    <property type="match status" value="1"/>
</dbReference>
<comment type="caution">
    <text evidence="11">The sequence shown here is derived from an EMBL/GenBank/DDBJ whole genome shotgun (WGS) entry which is preliminary data.</text>
</comment>
<evidence type="ECO:0000256" key="5">
    <source>
        <dbReference type="ARBA" id="ARBA00023128"/>
    </source>
</evidence>
<dbReference type="InterPro" id="IPR035903">
    <property type="entry name" value="HesB-like_dom_sf"/>
</dbReference>
<sequence length="157" mass="17246">MVFVCKHCTPPVVSPLTDLGPRVIAPQIIGRALLGEMISIARVSFLKRLVVSRRLLLSTETAASQTEDDIKISDSFEGGGCSGFQYKFDIDNQINSDDRILKKDGVQVVVDETSLEYLKGSTIDFQKELIRSAFRIVNNPKAEMGCSCGASFSIKLE</sequence>
<evidence type="ECO:0000256" key="2">
    <source>
        <dbReference type="ARBA" id="ARBA00006718"/>
    </source>
</evidence>
<evidence type="ECO:0000256" key="9">
    <source>
        <dbReference type="ARBA" id="ARBA00093471"/>
    </source>
</evidence>
<keyword evidence="12" id="KW-1185">Reference proteome</keyword>
<dbReference type="GO" id="GO:0120510">
    <property type="term" value="C:mitochondrial [4Fe-4S] assembly complex"/>
    <property type="evidence" value="ECO:0007669"/>
    <property type="project" value="UniProtKB-ARBA"/>
</dbReference>
<comment type="subcellular location">
    <subcellularLocation>
        <location evidence="1">Mitochondrion</location>
    </subcellularLocation>
</comment>
<evidence type="ECO:0000256" key="8">
    <source>
        <dbReference type="ARBA" id="ARBA00077082"/>
    </source>
</evidence>
<dbReference type="OrthoDB" id="1938621at2759"/>
<dbReference type="Pfam" id="PF01521">
    <property type="entry name" value="Fe-S_biosyn"/>
    <property type="match status" value="1"/>
</dbReference>
<evidence type="ECO:0000313" key="12">
    <source>
        <dbReference type="Proteomes" id="UP000494165"/>
    </source>
</evidence>
<evidence type="ECO:0000256" key="7">
    <source>
        <dbReference type="ARBA" id="ARBA00073313"/>
    </source>
</evidence>
<dbReference type="EMBL" id="CADEPI010000367">
    <property type="protein sequence ID" value="CAB3384717.1"/>
    <property type="molecule type" value="Genomic_DNA"/>
</dbReference>
<organism evidence="11 12">
    <name type="scientific">Cloeon dipterum</name>
    <dbReference type="NCBI Taxonomy" id="197152"/>
    <lineage>
        <taxon>Eukaryota</taxon>
        <taxon>Metazoa</taxon>
        <taxon>Ecdysozoa</taxon>
        <taxon>Arthropoda</taxon>
        <taxon>Hexapoda</taxon>
        <taxon>Insecta</taxon>
        <taxon>Pterygota</taxon>
        <taxon>Palaeoptera</taxon>
        <taxon>Ephemeroptera</taxon>
        <taxon>Pisciforma</taxon>
        <taxon>Baetidae</taxon>
        <taxon>Cloeon</taxon>
    </lineage>
</organism>
<dbReference type="Proteomes" id="UP000494165">
    <property type="component" value="Unassembled WGS sequence"/>
</dbReference>
<keyword evidence="5" id="KW-0496">Mitochondrion</keyword>
<reference evidence="11 12" key="1">
    <citation type="submission" date="2020-04" db="EMBL/GenBank/DDBJ databases">
        <authorList>
            <person name="Alioto T."/>
            <person name="Alioto T."/>
            <person name="Gomez Garrido J."/>
        </authorList>
    </citation>
    <scope>NUCLEOTIDE SEQUENCE [LARGE SCALE GENOMIC DNA]</scope>
</reference>